<protein>
    <recommendedName>
        <fullName evidence="5">Major facilitator superfamily (MFS) profile domain-containing protein</fullName>
    </recommendedName>
</protein>
<evidence type="ECO:0000256" key="2">
    <source>
        <dbReference type="SAM" id="Phobius"/>
    </source>
</evidence>
<keyword evidence="4" id="KW-1185">Reference proteome</keyword>
<accession>A0A1G4B882</accession>
<evidence type="ECO:0008006" key="5">
    <source>
        <dbReference type="Google" id="ProtNLM"/>
    </source>
</evidence>
<gene>
    <name evidence="3" type="ORF">CORC01_07042</name>
</gene>
<dbReference type="GeneID" id="34560190"/>
<organism evidence="3 4">
    <name type="scientific">Colletotrichum orchidophilum</name>
    <dbReference type="NCBI Taxonomy" id="1209926"/>
    <lineage>
        <taxon>Eukaryota</taxon>
        <taxon>Fungi</taxon>
        <taxon>Dikarya</taxon>
        <taxon>Ascomycota</taxon>
        <taxon>Pezizomycotina</taxon>
        <taxon>Sordariomycetes</taxon>
        <taxon>Hypocreomycetidae</taxon>
        <taxon>Glomerellales</taxon>
        <taxon>Glomerellaceae</taxon>
        <taxon>Colletotrichum</taxon>
    </lineage>
</organism>
<sequence length="67" mass="7464">MPMGAFGWYTGWNIVGIFLVLFSLPETEEKTLEELNAVFNVSLRKLARGPGPAESSFTSNDTRKVEN</sequence>
<dbReference type="Gene3D" id="1.20.1250.20">
    <property type="entry name" value="MFS general substrate transporter like domains"/>
    <property type="match status" value="1"/>
</dbReference>
<proteinExistence type="predicted"/>
<feature type="transmembrane region" description="Helical" evidence="2">
    <location>
        <begin position="6"/>
        <end position="24"/>
    </location>
</feature>
<evidence type="ECO:0000313" key="3">
    <source>
        <dbReference type="EMBL" id="OHE97627.1"/>
    </source>
</evidence>
<dbReference type="RefSeq" id="XP_022474780.1">
    <property type="nucleotide sequence ID" value="XM_022618680.1"/>
</dbReference>
<evidence type="ECO:0000313" key="4">
    <source>
        <dbReference type="Proteomes" id="UP000176998"/>
    </source>
</evidence>
<dbReference type="AlphaFoldDB" id="A0A1G4B882"/>
<dbReference type="Proteomes" id="UP000176998">
    <property type="component" value="Unassembled WGS sequence"/>
</dbReference>
<name>A0A1G4B882_9PEZI</name>
<keyword evidence="2" id="KW-0472">Membrane</keyword>
<keyword evidence="2" id="KW-0812">Transmembrane</keyword>
<dbReference type="STRING" id="1209926.A0A1G4B882"/>
<keyword evidence="2" id="KW-1133">Transmembrane helix</keyword>
<dbReference type="EMBL" id="MJBS01000055">
    <property type="protein sequence ID" value="OHE97627.1"/>
    <property type="molecule type" value="Genomic_DNA"/>
</dbReference>
<evidence type="ECO:0000256" key="1">
    <source>
        <dbReference type="SAM" id="MobiDB-lite"/>
    </source>
</evidence>
<dbReference type="InterPro" id="IPR036259">
    <property type="entry name" value="MFS_trans_sf"/>
</dbReference>
<feature type="region of interest" description="Disordered" evidence="1">
    <location>
        <begin position="47"/>
        <end position="67"/>
    </location>
</feature>
<reference evidence="3 4" key="1">
    <citation type="submission" date="2016-09" db="EMBL/GenBank/DDBJ databases">
        <authorList>
            <person name="Capua I."/>
            <person name="De Benedictis P."/>
            <person name="Joannis T."/>
            <person name="Lombin L.H."/>
            <person name="Cattoli G."/>
        </authorList>
    </citation>
    <scope>NUCLEOTIDE SEQUENCE [LARGE SCALE GENOMIC DNA]</scope>
    <source>
        <strain evidence="3 4">IMI 309357</strain>
    </source>
</reference>
<comment type="caution">
    <text evidence="3">The sequence shown here is derived from an EMBL/GenBank/DDBJ whole genome shotgun (WGS) entry which is preliminary data.</text>
</comment>